<dbReference type="Proteomes" id="UP000827872">
    <property type="component" value="Linkage Group LG05"/>
</dbReference>
<dbReference type="EMBL" id="CM037618">
    <property type="protein sequence ID" value="KAH7999576.1"/>
    <property type="molecule type" value="Genomic_DNA"/>
</dbReference>
<proteinExistence type="predicted"/>
<accession>A0ACB8F3S0</accession>
<reference evidence="1" key="1">
    <citation type="submission" date="2021-08" db="EMBL/GenBank/DDBJ databases">
        <title>The first chromosome-level gecko genome reveals the dynamic sex chromosomes of Neotropical dwarf geckos (Sphaerodactylidae: Sphaerodactylus).</title>
        <authorList>
            <person name="Pinto B.J."/>
            <person name="Keating S.E."/>
            <person name="Gamble T."/>
        </authorList>
    </citation>
    <scope>NUCLEOTIDE SEQUENCE</scope>
    <source>
        <strain evidence="1">TG3544</strain>
    </source>
</reference>
<sequence>MGDGDKAEIDGGIMEGGGQILRVTTALSCLLRKPLQVKNIRAGRSQPGLRPPASVRDWRWFNTCVMGSWKVEKKSRSTEITFTPGKIKGWKSCSRHQNSGECLILS</sequence>
<comment type="caution">
    <text evidence="1">The sequence shown here is derived from an EMBL/GenBank/DDBJ whole genome shotgun (WGS) entry which is preliminary data.</text>
</comment>
<organism evidence="1 2">
    <name type="scientific">Sphaerodactylus townsendi</name>
    <dbReference type="NCBI Taxonomy" id="933632"/>
    <lineage>
        <taxon>Eukaryota</taxon>
        <taxon>Metazoa</taxon>
        <taxon>Chordata</taxon>
        <taxon>Craniata</taxon>
        <taxon>Vertebrata</taxon>
        <taxon>Euteleostomi</taxon>
        <taxon>Lepidosauria</taxon>
        <taxon>Squamata</taxon>
        <taxon>Bifurcata</taxon>
        <taxon>Gekkota</taxon>
        <taxon>Sphaerodactylidae</taxon>
        <taxon>Sphaerodactylus</taxon>
    </lineage>
</organism>
<protein>
    <submittedName>
        <fullName evidence="1">Uncharacterized protein</fullName>
    </submittedName>
</protein>
<evidence type="ECO:0000313" key="2">
    <source>
        <dbReference type="Proteomes" id="UP000827872"/>
    </source>
</evidence>
<gene>
    <name evidence="1" type="ORF">K3G42_015000</name>
</gene>
<evidence type="ECO:0000313" key="1">
    <source>
        <dbReference type="EMBL" id="KAH7999576.1"/>
    </source>
</evidence>
<keyword evidence="2" id="KW-1185">Reference proteome</keyword>
<name>A0ACB8F3S0_9SAUR</name>